<feature type="compositionally biased region" description="Polar residues" evidence="1">
    <location>
        <begin position="21"/>
        <end position="37"/>
    </location>
</feature>
<feature type="compositionally biased region" description="Basic residues" evidence="1">
    <location>
        <begin position="1"/>
        <end position="11"/>
    </location>
</feature>
<evidence type="ECO:0000256" key="1">
    <source>
        <dbReference type="SAM" id="MobiDB-lite"/>
    </source>
</evidence>
<evidence type="ECO:0000313" key="3">
    <source>
        <dbReference type="Proteomes" id="UP000054279"/>
    </source>
</evidence>
<proteinExistence type="predicted"/>
<feature type="region of interest" description="Disordered" evidence="1">
    <location>
        <begin position="1"/>
        <end position="37"/>
    </location>
</feature>
<accession>A0A0C9TC92</accession>
<gene>
    <name evidence="2" type="ORF">M422DRAFT_272060</name>
</gene>
<dbReference type="HOGENOM" id="CLU_1215461_0_0_1"/>
<sequence length="223" mass="25217">MDIRAHIHYTRNTKDDDRPTSALTTSSNQGPNAPTTPQQLLAYNLSQVSSETPLHPMPLTRLFFSILLTTQLATTTTARAHPCYDMLPNRYKVSYVSYAFLPSRPIPSQPSFFLPIPPRSNIAIRPSNARKDNAIKPSAFVCDKELGTRNTAYQMVEKAVVLVEPDIKCSLPRSFVIPGQDKGYRVSDCGEDGDVVQDAWRIETETGWRRIKRRTNYSRNKDE</sequence>
<reference evidence="2 3" key="1">
    <citation type="submission" date="2014-06" db="EMBL/GenBank/DDBJ databases">
        <title>Evolutionary Origins and Diversification of the Mycorrhizal Mutualists.</title>
        <authorList>
            <consortium name="DOE Joint Genome Institute"/>
            <consortium name="Mycorrhizal Genomics Consortium"/>
            <person name="Kohler A."/>
            <person name="Kuo A."/>
            <person name="Nagy L.G."/>
            <person name="Floudas D."/>
            <person name="Copeland A."/>
            <person name="Barry K.W."/>
            <person name="Cichocki N."/>
            <person name="Veneault-Fourrey C."/>
            <person name="LaButti K."/>
            <person name="Lindquist E.A."/>
            <person name="Lipzen A."/>
            <person name="Lundell T."/>
            <person name="Morin E."/>
            <person name="Murat C."/>
            <person name="Riley R."/>
            <person name="Ohm R."/>
            <person name="Sun H."/>
            <person name="Tunlid A."/>
            <person name="Henrissat B."/>
            <person name="Grigoriev I.V."/>
            <person name="Hibbett D.S."/>
            <person name="Martin F."/>
        </authorList>
    </citation>
    <scope>NUCLEOTIDE SEQUENCE [LARGE SCALE GENOMIC DNA]</scope>
    <source>
        <strain evidence="2 3">SS14</strain>
    </source>
</reference>
<dbReference type="Proteomes" id="UP000054279">
    <property type="component" value="Unassembled WGS sequence"/>
</dbReference>
<dbReference type="AlphaFoldDB" id="A0A0C9TC92"/>
<organism evidence="2 3">
    <name type="scientific">Sphaerobolus stellatus (strain SS14)</name>
    <dbReference type="NCBI Taxonomy" id="990650"/>
    <lineage>
        <taxon>Eukaryota</taxon>
        <taxon>Fungi</taxon>
        <taxon>Dikarya</taxon>
        <taxon>Basidiomycota</taxon>
        <taxon>Agaricomycotina</taxon>
        <taxon>Agaricomycetes</taxon>
        <taxon>Phallomycetidae</taxon>
        <taxon>Geastrales</taxon>
        <taxon>Sphaerobolaceae</taxon>
        <taxon>Sphaerobolus</taxon>
    </lineage>
</organism>
<protein>
    <submittedName>
        <fullName evidence="2">Uncharacterized protein</fullName>
    </submittedName>
</protein>
<keyword evidence="3" id="KW-1185">Reference proteome</keyword>
<dbReference type="EMBL" id="KN837356">
    <property type="protein sequence ID" value="KIJ26793.1"/>
    <property type="molecule type" value="Genomic_DNA"/>
</dbReference>
<evidence type="ECO:0000313" key="2">
    <source>
        <dbReference type="EMBL" id="KIJ26793.1"/>
    </source>
</evidence>
<name>A0A0C9TC92_SPHS4</name>